<sequence length="285" mass="32608">MYQVVEGQDVYKTYELKDEAHQAWAKLAPERGGILYSWGVRGQELFYLDRATFEDPVANIRGGNPVLFPIAGQLTDKKYEWNGVEYPMANHGFARNLPWEVIATGTDDGAWVTIKLVSGAETRASYPFEFEVVYTYRLKDGVLGIEQDYKNLSAERMPFYAGFHPYFVASAKALDYDTDARTYLDYNDGEVKPYTGRIDLNGLVESTAFLDAERRDIGFEPVPGRSIRLEYSDVLKYVVLWHVAGKDFVCVEPWMALTGEFHRRDELVYAEPGESVTAWLRMRLE</sequence>
<dbReference type="EMBL" id="JBHUME010000015">
    <property type="protein sequence ID" value="MFD2615035.1"/>
    <property type="molecule type" value="Genomic_DNA"/>
</dbReference>
<dbReference type="PANTHER" id="PTHR11122:SF13">
    <property type="entry name" value="GLUCOSE-6-PHOSPHATE 1-EPIMERASE"/>
    <property type="match status" value="1"/>
</dbReference>
<proteinExistence type="predicted"/>
<evidence type="ECO:0000313" key="2">
    <source>
        <dbReference type="Proteomes" id="UP001597541"/>
    </source>
</evidence>
<dbReference type="PANTHER" id="PTHR11122">
    <property type="entry name" value="APOSPORY-ASSOCIATED PROTEIN C-RELATED"/>
    <property type="match status" value="1"/>
</dbReference>
<gene>
    <name evidence="1" type="ORF">ACFSUF_21695</name>
</gene>
<protein>
    <submittedName>
        <fullName evidence="1">Aldose epimerase</fullName>
    </submittedName>
</protein>
<evidence type="ECO:0000313" key="1">
    <source>
        <dbReference type="EMBL" id="MFD2615035.1"/>
    </source>
</evidence>
<dbReference type="Proteomes" id="UP001597541">
    <property type="component" value="Unassembled WGS sequence"/>
</dbReference>
<dbReference type="InterPro" id="IPR011013">
    <property type="entry name" value="Gal_mutarotase_sf_dom"/>
</dbReference>
<reference evidence="2" key="1">
    <citation type="journal article" date="2019" name="Int. J. Syst. Evol. Microbiol.">
        <title>The Global Catalogue of Microorganisms (GCM) 10K type strain sequencing project: providing services to taxonomists for standard genome sequencing and annotation.</title>
        <authorList>
            <consortium name="The Broad Institute Genomics Platform"/>
            <consortium name="The Broad Institute Genome Sequencing Center for Infectious Disease"/>
            <person name="Wu L."/>
            <person name="Ma J."/>
        </authorList>
    </citation>
    <scope>NUCLEOTIDE SEQUENCE [LARGE SCALE GENOMIC DNA]</scope>
    <source>
        <strain evidence="2">KCTC 3950</strain>
    </source>
</reference>
<accession>A0ABW5PKM7</accession>
<organism evidence="1 2">
    <name type="scientific">Paenibacillus gansuensis</name>
    <dbReference type="NCBI Taxonomy" id="306542"/>
    <lineage>
        <taxon>Bacteria</taxon>
        <taxon>Bacillati</taxon>
        <taxon>Bacillota</taxon>
        <taxon>Bacilli</taxon>
        <taxon>Bacillales</taxon>
        <taxon>Paenibacillaceae</taxon>
        <taxon>Paenibacillus</taxon>
    </lineage>
</organism>
<dbReference type="InterPro" id="IPR008183">
    <property type="entry name" value="Aldose_1/G6P_1-epimerase"/>
</dbReference>
<dbReference type="RefSeq" id="WP_377606513.1">
    <property type="nucleotide sequence ID" value="NZ_JBHUME010000015.1"/>
</dbReference>
<dbReference type="Gene3D" id="2.70.98.10">
    <property type="match status" value="1"/>
</dbReference>
<keyword evidence="2" id="KW-1185">Reference proteome</keyword>
<comment type="caution">
    <text evidence="1">The sequence shown here is derived from an EMBL/GenBank/DDBJ whole genome shotgun (WGS) entry which is preliminary data.</text>
</comment>
<dbReference type="InterPro" id="IPR014718">
    <property type="entry name" value="GH-type_carb-bd"/>
</dbReference>
<dbReference type="Pfam" id="PF01263">
    <property type="entry name" value="Aldose_epim"/>
    <property type="match status" value="1"/>
</dbReference>
<dbReference type="SUPFAM" id="SSF74650">
    <property type="entry name" value="Galactose mutarotase-like"/>
    <property type="match status" value="1"/>
</dbReference>
<name>A0ABW5PKM7_9BACL</name>